<dbReference type="SUPFAM" id="SSF55729">
    <property type="entry name" value="Acyl-CoA N-acyltransferases (Nat)"/>
    <property type="match status" value="1"/>
</dbReference>
<proteinExistence type="predicted"/>
<protein>
    <submittedName>
        <fullName evidence="1">FemAB family protein</fullName>
    </submittedName>
</protein>
<dbReference type="Gene3D" id="3.40.630.30">
    <property type="match status" value="1"/>
</dbReference>
<evidence type="ECO:0000313" key="1">
    <source>
        <dbReference type="EMBL" id="MCL9808507.1"/>
    </source>
</evidence>
<gene>
    <name evidence="1" type="ORF">NAT50_03960</name>
</gene>
<dbReference type="EMBL" id="JAMLJM010000002">
    <property type="protein sequence ID" value="MCL9808507.1"/>
    <property type="molecule type" value="Genomic_DNA"/>
</dbReference>
<reference evidence="1 2" key="1">
    <citation type="submission" date="2022-05" db="EMBL/GenBank/DDBJ databases">
        <title>Flavobacterium sp., isolated from activated sludge.</title>
        <authorList>
            <person name="Ran Q."/>
        </authorList>
    </citation>
    <scope>NUCLEOTIDE SEQUENCE [LARGE SCALE GENOMIC DNA]</scope>
    <source>
        <strain evidence="1 2">HXWNR70</strain>
    </source>
</reference>
<dbReference type="Proteomes" id="UP001317191">
    <property type="component" value="Unassembled WGS sequence"/>
</dbReference>
<name>A0ABT0TM04_9FLAO</name>
<organism evidence="1 2">
    <name type="scientific">Flavobacterium luminosum</name>
    <dbReference type="NCBI Taxonomy" id="2949086"/>
    <lineage>
        <taxon>Bacteria</taxon>
        <taxon>Pseudomonadati</taxon>
        <taxon>Bacteroidota</taxon>
        <taxon>Flavobacteriia</taxon>
        <taxon>Flavobacteriales</taxon>
        <taxon>Flavobacteriaceae</taxon>
        <taxon>Flavobacterium</taxon>
    </lineage>
</organism>
<comment type="caution">
    <text evidence="1">The sequence shown here is derived from an EMBL/GenBank/DDBJ whole genome shotgun (WGS) entry which is preliminary data.</text>
</comment>
<accession>A0ABT0TM04</accession>
<dbReference type="RefSeq" id="WP_250591720.1">
    <property type="nucleotide sequence ID" value="NZ_JAMLJM010000002.1"/>
</dbReference>
<sequence>MKTYTVRKYQPDDYTIWNTLVTQSKNGTFLFHRDFMEYHQDRFEDFSLLVFDSQSKLTAIVPANIVENEVFSHQGLTYGGIVLKRNIGGHALKAILDAISQFLKNNSIRTFVVKSLPPFYSSIGNVGLDYFLFQSGAEIYRRDMNLMIDYSRPYQIHPSKVKQLKKFDGLDLVIREETSFKTFWEAVLIPRLEQRHKAKPVHTLAEIEKLKAFFPKKIRQFSIYEGRNILAGITIFEFDEGVKSQYGATTDRGADLRAMDYLFMHLIEMFKSEGKKFFDMGIVNENEGKFYNAGLLKQKEELGCCIYNQDYYKISL</sequence>
<keyword evidence="2" id="KW-1185">Reference proteome</keyword>
<evidence type="ECO:0000313" key="2">
    <source>
        <dbReference type="Proteomes" id="UP001317191"/>
    </source>
</evidence>
<dbReference type="InterPro" id="IPR016181">
    <property type="entry name" value="Acyl_CoA_acyltransferase"/>
</dbReference>